<dbReference type="RefSeq" id="XP_055865169.1">
    <property type="nucleotide sequence ID" value="XM_056009194.1"/>
</dbReference>
<dbReference type="Proteomes" id="UP001165740">
    <property type="component" value="Chromosome 13"/>
</dbReference>
<gene>
    <name evidence="2" type="primary">LOC106066904</name>
</gene>
<evidence type="ECO:0000313" key="1">
    <source>
        <dbReference type="Proteomes" id="UP001165740"/>
    </source>
</evidence>
<dbReference type="AlphaFoldDB" id="A0A9W2YRB6"/>
<proteinExistence type="predicted"/>
<reference evidence="2" key="1">
    <citation type="submission" date="2025-08" db="UniProtKB">
        <authorList>
            <consortium name="RefSeq"/>
        </authorList>
    </citation>
    <scope>IDENTIFICATION</scope>
</reference>
<protein>
    <submittedName>
        <fullName evidence="2">Uncharacterized protein LOC106066904</fullName>
    </submittedName>
</protein>
<sequence>MRTTGINETKRVLILTPRLLPCVVSKVINLYPEEILPGITPKLTINCSLTHKSVPYLTVINSLTLSRYNVTNHEFDAVLSLDTRTLSVQHFVERQEAEITSGSQFLALTLHNPTQNDAEIYRCDVDGQNALGKNQSFVEKSQVKVLNNLTTYIEEMKRLRKIETEFINMKSIETCSQTNNSKQENSRLNFSGNSKIVKEYIQPLSLKCSFQTKPKQTPFLK</sequence>
<organism evidence="1 2">
    <name type="scientific">Biomphalaria glabrata</name>
    <name type="common">Bloodfluke planorb</name>
    <name type="synonym">Freshwater snail</name>
    <dbReference type="NCBI Taxonomy" id="6526"/>
    <lineage>
        <taxon>Eukaryota</taxon>
        <taxon>Metazoa</taxon>
        <taxon>Spiralia</taxon>
        <taxon>Lophotrochozoa</taxon>
        <taxon>Mollusca</taxon>
        <taxon>Gastropoda</taxon>
        <taxon>Heterobranchia</taxon>
        <taxon>Euthyneura</taxon>
        <taxon>Panpulmonata</taxon>
        <taxon>Hygrophila</taxon>
        <taxon>Lymnaeoidea</taxon>
        <taxon>Planorbidae</taxon>
        <taxon>Biomphalaria</taxon>
    </lineage>
</organism>
<evidence type="ECO:0000313" key="2">
    <source>
        <dbReference type="RefSeq" id="XP_055865169.1"/>
    </source>
</evidence>
<name>A0A9W2YRB6_BIOGL</name>
<keyword evidence="1" id="KW-1185">Reference proteome</keyword>
<accession>A0A9W2YRB6</accession>
<dbReference type="GeneID" id="106066904"/>